<keyword evidence="1" id="KW-0472">Membrane</keyword>
<proteinExistence type="predicted"/>
<protein>
    <submittedName>
        <fullName evidence="2">Uncharacterized protein</fullName>
    </submittedName>
</protein>
<keyword evidence="1" id="KW-0812">Transmembrane</keyword>
<gene>
    <name evidence="2" type="ORF">K452DRAFT_170872</name>
</gene>
<name>A0A6A6BJC5_9PEZI</name>
<organism evidence="2 3">
    <name type="scientific">Aplosporella prunicola CBS 121167</name>
    <dbReference type="NCBI Taxonomy" id="1176127"/>
    <lineage>
        <taxon>Eukaryota</taxon>
        <taxon>Fungi</taxon>
        <taxon>Dikarya</taxon>
        <taxon>Ascomycota</taxon>
        <taxon>Pezizomycotina</taxon>
        <taxon>Dothideomycetes</taxon>
        <taxon>Dothideomycetes incertae sedis</taxon>
        <taxon>Botryosphaeriales</taxon>
        <taxon>Aplosporellaceae</taxon>
        <taxon>Aplosporella</taxon>
    </lineage>
</organism>
<dbReference type="AlphaFoldDB" id="A0A6A6BJC5"/>
<keyword evidence="1" id="KW-1133">Transmembrane helix</keyword>
<reference evidence="2" key="1">
    <citation type="journal article" date="2020" name="Stud. Mycol.">
        <title>101 Dothideomycetes genomes: a test case for predicting lifestyles and emergence of pathogens.</title>
        <authorList>
            <person name="Haridas S."/>
            <person name="Albert R."/>
            <person name="Binder M."/>
            <person name="Bloem J."/>
            <person name="Labutti K."/>
            <person name="Salamov A."/>
            <person name="Andreopoulos B."/>
            <person name="Baker S."/>
            <person name="Barry K."/>
            <person name="Bills G."/>
            <person name="Bluhm B."/>
            <person name="Cannon C."/>
            <person name="Castanera R."/>
            <person name="Culley D."/>
            <person name="Daum C."/>
            <person name="Ezra D."/>
            <person name="Gonzalez J."/>
            <person name="Henrissat B."/>
            <person name="Kuo A."/>
            <person name="Liang C."/>
            <person name="Lipzen A."/>
            <person name="Lutzoni F."/>
            <person name="Magnuson J."/>
            <person name="Mondo S."/>
            <person name="Nolan M."/>
            <person name="Ohm R."/>
            <person name="Pangilinan J."/>
            <person name="Park H.-J."/>
            <person name="Ramirez L."/>
            <person name="Alfaro M."/>
            <person name="Sun H."/>
            <person name="Tritt A."/>
            <person name="Yoshinaga Y."/>
            <person name="Zwiers L.-H."/>
            <person name="Turgeon B."/>
            <person name="Goodwin S."/>
            <person name="Spatafora J."/>
            <person name="Crous P."/>
            <person name="Grigoriev I."/>
        </authorList>
    </citation>
    <scope>NUCLEOTIDE SEQUENCE</scope>
    <source>
        <strain evidence="2">CBS 121167</strain>
    </source>
</reference>
<evidence type="ECO:0000313" key="3">
    <source>
        <dbReference type="Proteomes" id="UP000799438"/>
    </source>
</evidence>
<evidence type="ECO:0000256" key="1">
    <source>
        <dbReference type="SAM" id="Phobius"/>
    </source>
</evidence>
<keyword evidence="3" id="KW-1185">Reference proteome</keyword>
<sequence>MNACFSVCLSGCLSGFLCWVLMVVVGAGGGCALPACLPACLPVWVGRRGLFRLILMALAALCLLTCLPIYRYVSLSACLITDSVGLPVC</sequence>
<dbReference type="Proteomes" id="UP000799438">
    <property type="component" value="Unassembled WGS sequence"/>
</dbReference>
<feature type="transmembrane region" description="Helical" evidence="1">
    <location>
        <begin position="50"/>
        <end position="70"/>
    </location>
</feature>
<dbReference type="GeneID" id="54293287"/>
<dbReference type="RefSeq" id="XP_033399137.1">
    <property type="nucleotide sequence ID" value="XM_033535791.1"/>
</dbReference>
<accession>A0A6A6BJC5</accession>
<evidence type="ECO:0000313" key="2">
    <source>
        <dbReference type="EMBL" id="KAF2143425.1"/>
    </source>
</evidence>
<dbReference type="EMBL" id="ML995482">
    <property type="protein sequence ID" value="KAF2143425.1"/>
    <property type="molecule type" value="Genomic_DNA"/>
</dbReference>